<dbReference type="Gene3D" id="2.160.20.10">
    <property type="entry name" value="Single-stranded right-handed beta-helix, Pectin lyase-like"/>
    <property type="match status" value="1"/>
</dbReference>
<comment type="caution">
    <text evidence="3">The sequence shown here is derived from an EMBL/GenBank/DDBJ whole genome shotgun (WGS) entry which is preliminary data.</text>
</comment>
<dbReference type="SUPFAM" id="SSF51126">
    <property type="entry name" value="Pectin lyase-like"/>
    <property type="match status" value="1"/>
</dbReference>
<evidence type="ECO:0000259" key="2">
    <source>
        <dbReference type="Pfam" id="PF13229"/>
    </source>
</evidence>
<evidence type="ECO:0000256" key="1">
    <source>
        <dbReference type="SAM" id="MobiDB-lite"/>
    </source>
</evidence>
<dbReference type="InterPro" id="IPR006626">
    <property type="entry name" value="PbH1"/>
</dbReference>
<dbReference type="InterPro" id="IPR039448">
    <property type="entry name" value="Beta_helix"/>
</dbReference>
<dbReference type="SMART" id="SM00710">
    <property type="entry name" value="PbH1"/>
    <property type="match status" value="5"/>
</dbReference>
<dbReference type="Pfam" id="PF13229">
    <property type="entry name" value="Beta_helix"/>
    <property type="match status" value="1"/>
</dbReference>
<dbReference type="InterPro" id="IPR012334">
    <property type="entry name" value="Pectin_lyas_fold"/>
</dbReference>
<dbReference type="RefSeq" id="WP_215618762.1">
    <property type="nucleotide sequence ID" value="NZ_JADOER010000010.1"/>
</dbReference>
<name>A0ABS5Y4U7_9CYAN</name>
<sequence>MTEAQAVDLAQDENNTTTTEDATSEAQTDSSELSVSPRFYINHSSSGGGFDGFTGVEGFIPLDQTPGRNVTYFNGRVNLDNDANFGSNVIFGHRSYSPEDRTIYGGYAAWDVRNTGSETFHQLGVGVEGLGETWDWRINGYLPIGETRQGEGSNGSQITGVNFQNNTLLLDVVDFSNFQSALGGLEAEVGAKIAEFDNGGDLRAFGGVYFLDGEGTDGTIGGRFRAEVRPLESLSLGAGVQFDDIFGTNLLFQVRFGLPLQVARSSDEPQTPELLYSRLADPIVRNNAIIIDQQVVNDSQANVVAVDPTTGTAYTILHVDPTTGAVANAGTFEAPVDSIANAVPLAASGDIVYVLAGNAGGGFTIPDGVQILSVAPVQTITTQFGDTQLPGSGSGSRPVIDSSSIELGNNTTLSGFEITNAPGDAVSGNNISNVTIQNNLINAALGAGINLENVGGIVLIENNQLENSVFDTGIFITTSGAVTQQLTIVGNTISGNAEQAILLRATGNAQVTATVQDNTMTGNNTAVSGIEIEANNTAPGSLCLDLNGNNSDTNYLLTLFPDGQFQVVNQADLSVNNTGTVSQTDISTSTNFVSVNVCP</sequence>
<organism evidence="3 4">
    <name type="scientific">Leptothoe kymatousa TAU-MAC 1615</name>
    <dbReference type="NCBI Taxonomy" id="2364775"/>
    <lineage>
        <taxon>Bacteria</taxon>
        <taxon>Bacillati</taxon>
        <taxon>Cyanobacteriota</taxon>
        <taxon>Cyanophyceae</taxon>
        <taxon>Nodosilineales</taxon>
        <taxon>Cymatolegaceae</taxon>
        <taxon>Leptothoe</taxon>
        <taxon>Leptothoe kymatousa</taxon>
    </lineage>
</organism>
<keyword evidence="4" id="KW-1185">Reference proteome</keyword>
<dbReference type="InterPro" id="IPR038177">
    <property type="entry name" value="IAT_beta_sf"/>
</dbReference>
<proteinExistence type="predicted"/>
<reference evidence="3 4" key="1">
    <citation type="journal article" date="2021" name="Mar. Drugs">
        <title>Genome Reduction and Secondary Metabolism of the Marine Sponge-Associated Cyanobacterium Leptothoe.</title>
        <authorList>
            <person name="Konstantinou D."/>
            <person name="Popin R.V."/>
            <person name="Fewer D.P."/>
            <person name="Sivonen K."/>
            <person name="Gkelis S."/>
        </authorList>
    </citation>
    <scope>NUCLEOTIDE SEQUENCE [LARGE SCALE GENOMIC DNA]</scope>
    <source>
        <strain evidence="3 4">TAU-MAC 1615</strain>
    </source>
</reference>
<evidence type="ECO:0000313" key="4">
    <source>
        <dbReference type="Proteomes" id="UP001196661"/>
    </source>
</evidence>
<dbReference type="Gene3D" id="2.40.160.160">
    <property type="entry name" value="Inverse autotransporter, beta-domain"/>
    <property type="match status" value="1"/>
</dbReference>
<evidence type="ECO:0000313" key="3">
    <source>
        <dbReference type="EMBL" id="MBT9312859.1"/>
    </source>
</evidence>
<feature type="domain" description="Right handed beta helix" evidence="2">
    <location>
        <begin position="408"/>
        <end position="532"/>
    </location>
</feature>
<dbReference type="EMBL" id="JADOER010000010">
    <property type="protein sequence ID" value="MBT9312859.1"/>
    <property type="molecule type" value="Genomic_DNA"/>
</dbReference>
<feature type="compositionally biased region" description="Low complexity" evidence="1">
    <location>
        <begin position="12"/>
        <end position="29"/>
    </location>
</feature>
<dbReference type="Proteomes" id="UP001196661">
    <property type="component" value="Unassembled WGS sequence"/>
</dbReference>
<protein>
    <submittedName>
        <fullName evidence="3">Right-handed parallel beta-helix repeat-containing protein</fullName>
    </submittedName>
</protein>
<gene>
    <name evidence="3" type="ORF">IXB28_11625</name>
</gene>
<dbReference type="InterPro" id="IPR011050">
    <property type="entry name" value="Pectin_lyase_fold/virulence"/>
</dbReference>
<accession>A0ABS5Y4U7</accession>
<feature type="region of interest" description="Disordered" evidence="1">
    <location>
        <begin position="1"/>
        <end position="35"/>
    </location>
</feature>